<sequence>MSKRFSVVQAKEVPGRDKPIWMKHGVAFEGPKGLSIKLESLPLPNKDGEVWLKLFEDDGSQGAGGNGGGRSNGGSSGGSSNRGREDLDDSIPF</sequence>
<evidence type="ECO:0000313" key="2">
    <source>
        <dbReference type="EMBL" id="CAB4166743.1"/>
    </source>
</evidence>
<reference evidence="2" key="1">
    <citation type="submission" date="2020-04" db="EMBL/GenBank/DDBJ databases">
        <authorList>
            <person name="Chiriac C."/>
            <person name="Salcher M."/>
            <person name="Ghai R."/>
            <person name="Kavagutti S V."/>
        </authorList>
    </citation>
    <scope>NUCLEOTIDE SEQUENCE</scope>
</reference>
<protein>
    <submittedName>
        <fullName evidence="2">Uncharacterized protein</fullName>
    </submittedName>
</protein>
<feature type="compositionally biased region" description="Gly residues" evidence="1">
    <location>
        <begin position="61"/>
        <end position="77"/>
    </location>
</feature>
<feature type="region of interest" description="Disordered" evidence="1">
    <location>
        <begin position="55"/>
        <end position="93"/>
    </location>
</feature>
<proteinExistence type="predicted"/>
<dbReference type="EMBL" id="LR796789">
    <property type="protein sequence ID" value="CAB4166743.1"/>
    <property type="molecule type" value="Genomic_DNA"/>
</dbReference>
<gene>
    <name evidence="2" type="ORF">UFOVP847_49</name>
</gene>
<evidence type="ECO:0000256" key="1">
    <source>
        <dbReference type="SAM" id="MobiDB-lite"/>
    </source>
</evidence>
<name>A0A6J5P5H3_9CAUD</name>
<accession>A0A6J5P5H3</accession>
<organism evidence="2">
    <name type="scientific">uncultured Caudovirales phage</name>
    <dbReference type="NCBI Taxonomy" id="2100421"/>
    <lineage>
        <taxon>Viruses</taxon>
        <taxon>Duplodnaviria</taxon>
        <taxon>Heunggongvirae</taxon>
        <taxon>Uroviricota</taxon>
        <taxon>Caudoviricetes</taxon>
        <taxon>Peduoviridae</taxon>
        <taxon>Maltschvirus</taxon>
        <taxon>Maltschvirus maltsch</taxon>
    </lineage>
</organism>